<organism evidence="2">
    <name type="scientific">Dendroctonus ponderosae</name>
    <name type="common">Mountain pine beetle</name>
    <dbReference type="NCBI Taxonomy" id="77166"/>
    <lineage>
        <taxon>Eukaryota</taxon>
        <taxon>Metazoa</taxon>
        <taxon>Ecdysozoa</taxon>
        <taxon>Arthropoda</taxon>
        <taxon>Hexapoda</taxon>
        <taxon>Insecta</taxon>
        <taxon>Pterygota</taxon>
        <taxon>Neoptera</taxon>
        <taxon>Endopterygota</taxon>
        <taxon>Coleoptera</taxon>
        <taxon>Polyphaga</taxon>
        <taxon>Cucujiformia</taxon>
        <taxon>Curculionidae</taxon>
        <taxon>Scolytinae</taxon>
        <taxon>Dendroctonus</taxon>
    </lineage>
</organism>
<feature type="domain" description="Reverse transcriptase" evidence="1">
    <location>
        <begin position="47"/>
        <end position="165"/>
    </location>
</feature>
<dbReference type="Pfam" id="PF00078">
    <property type="entry name" value="RVT_1"/>
    <property type="match status" value="1"/>
</dbReference>
<evidence type="ECO:0000259" key="1">
    <source>
        <dbReference type="Pfam" id="PF00078"/>
    </source>
</evidence>
<dbReference type="EMBL" id="KB741024">
    <property type="protein sequence ID" value="ENN74967.1"/>
    <property type="molecule type" value="Genomic_DNA"/>
</dbReference>
<dbReference type="InterPro" id="IPR043502">
    <property type="entry name" value="DNA/RNA_pol_sf"/>
</dbReference>
<feature type="non-terminal residue" evidence="2">
    <location>
        <position position="1"/>
    </location>
</feature>
<evidence type="ECO:0000313" key="2">
    <source>
        <dbReference type="EMBL" id="ENN74967.1"/>
    </source>
</evidence>
<dbReference type="AlphaFoldDB" id="N6U8N5"/>
<accession>N6U8N5</accession>
<proteinExistence type="predicted"/>
<dbReference type="OMA" id="SGWHESQ"/>
<dbReference type="SUPFAM" id="SSF56672">
    <property type="entry name" value="DNA/RNA polymerases"/>
    <property type="match status" value="1"/>
</dbReference>
<dbReference type="HOGENOM" id="CLU_130065_0_0_1"/>
<gene>
    <name evidence="2" type="ORF">YQE_08463</name>
</gene>
<dbReference type="GO" id="GO:0071897">
    <property type="term" value="P:DNA biosynthetic process"/>
    <property type="evidence" value="ECO:0007669"/>
    <property type="project" value="UniProtKB-ARBA"/>
</dbReference>
<name>N6U8N5_DENPD</name>
<reference evidence="2" key="1">
    <citation type="journal article" date="2013" name="Genome Biol.">
        <title>Draft genome of the mountain pine beetle, Dendroctonus ponderosae Hopkins, a major forest pest.</title>
        <authorList>
            <person name="Keeling C.I."/>
            <person name="Yuen M.M."/>
            <person name="Liao N.Y."/>
            <person name="Docking T.R."/>
            <person name="Chan S.K."/>
            <person name="Taylor G.A."/>
            <person name="Palmquist D.L."/>
            <person name="Jackman S.D."/>
            <person name="Nguyen A."/>
            <person name="Li M."/>
            <person name="Henderson H."/>
            <person name="Janes J.K."/>
            <person name="Zhao Y."/>
            <person name="Pandoh P."/>
            <person name="Moore R."/>
            <person name="Sperling F.A."/>
            <person name="Huber D.P."/>
            <person name="Birol I."/>
            <person name="Jones S.J."/>
            <person name="Bohlmann J."/>
        </authorList>
    </citation>
    <scope>NUCLEOTIDE SEQUENCE</scope>
</reference>
<dbReference type="InterPro" id="IPR000477">
    <property type="entry name" value="RT_dom"/>
</dbReference>
<sequence>MLPAHAKIIMTQQKELFRTLFTKCLQSGHYPEEWKICRLILLEKPAKPSDTAQKYRPICLLDVIGKVFETIINNILLEEIELKGGFNDNQYGFRKGRSTAKKIVDMIQKHRTDIVAMICIDVKNAFNSDDWAIIIKKVIARKVEPGLIEIVGSYLSKRRVRIDNKTTCEVSGAVRQE</sequence>
<protein>
    <recommendedName>
        <fullName evidence="1">Reverse transcriptase domain-containing protein</fullName>
    </recommendedName>
</protein>
<dbReference type="PANTHER" id="PTHR19446">
    <property type="entry name" value="REVERSE TRANSCRIPTASES"/>
    <property type="match status" value="1"/>
</dbReference>